<reference evidence="3 4" key="1">
    <citation type="submission" date="2019-03" db="EMBL/GenBank/DDBJ databases">
        <title>Genomic Encyclopedia of Type Strains, Phase IV (KMG-IV): sequencing the most valuable type-strain genomes for metagenomic binning, comparative biology and taxonomic classification.</title>
        <authorList>
            <person name="Goeker M."/>
        </authorList>
    </citation>
    <scope>NUCLEOTIDE SEQUENCE [LARGE SCALE GENOMIC DNA]</scope>
    <source>
        <strain evidence="3 4">DSM 23344</strain>
    </source>
</reference>
<dbReference type="RefSeq" id="WP_117316867.1">
    <property type="nucleotide sequence ID" value="NZ_QQSW01000006.1"/>
</dbReference>
<evidence type="ECO:0000259" key="2">
    <source>
        <dbReference type="Pfam" id="PF20432"/>
    </source>
</evidence>
<evidence type="ECO:0000313" key="3">
    <source>
        <dbReference type="EMBL" id="TCO78611.1"/>
    </source>
</evidence>
<comment type="caution">
    <text evidence="3">The sequence shown here is derived from an EMBL/GenBank/DDBJ whole genome shotgun (WGS) entry which is preliminary data.</text>
</comment>
<dbReference type="NCBIfam" id="TIGR02293">
    <property type="entry name" value="TAS_TIGR02293"/>
    <property type="match status" value="1"/>
</dbReference>
<dbReference type="Pfam" id="PF20432">
    <property type="entry name" value="Xre-like-HTH"/>
    <property type="match status" value="1"/>
</dbReference>
<dbReference type="Pfam" id="PF09722">
    <property type="entry name" value="Xre_MbcA_ParS_C"/>
    <property type="match status" value="1"/>
</dbReference>
<accession>A0A4R2KVS5</accession>
<organism evidence="3 4">
    <name type="scientific">Chromatocurvus halotolerans</name>
    <dbReference type="NCBI Taxonomy" id="1132028"/>
    <lineage>
        <taxon>Bacteria</taxon>
        <taxon>Pseudomonadati</taxon>
        <taxon>Pseudomonadota</taxon>
        <taxon>Gammaproteobacteria</taxon>
        <taxon>Cellvibrionales</taxon>
        <taxon>Halieaceae</taxon>
        <taxon>Chromatocurvus</taxon>
    </lineage>
</organism>
<evidence type="ECO:0000313" key="4">
    <source>
        <dbReference type="Proteomes" id="UP000294980"/>
    </source>
</evidence>
<protein>
    <submittedName>
        <fullName evidence="3">Putative toxin-antitoxin system antitoxin component (TIGR02293 family)</fullName>
    </submittedName>
</protein>
<feature type="domain" description="Antitoxin Xre-like helix-turn-helix" evidence="2">
    <location>
        <begin position="18"/>
        <end position="72"/>
    </location>
</feature>
<proteinExistence type="predicted"/>
<dbReference type="Proteomes" id="UP000294980">
    <property type="component" value="Unassembled WGS sequence"/>
</dbReference>
<name>A0A4R2KVS5_9GAMM</name>
<dbReference type="InterPro" id="IPR011979">
    <property type="entry name" value="Antitox_Xre"/>
</dbReference>
<dbReference type="InterPro" id="IPR046847">
    <property type="entry name" value="Xre-like_HTH"/>
</dbReference>
<dbReference type="EMBL" id="SLWX01000001">
    <property type="protein sequence ID" value="TCO78611.1"/>
    <property type="molecule type" value="Genomic_DNA"/>
</dbReference>
<dbReference type="GO" id="GO:0003677">
    <property type="term" value="F:DNA binding"/>
    <property type="evidence" value="ECO:0007669"/>
    <property type="project" value="InterPro"/>
</dbReference>
<feature type="domain" description="Antitoxin Xre/MbcA/ParS-like toxin-binding" evidence="1">
    <location>
        <begin position="82"/>
        <end position="128"/>
    </location>
</feature>
<dbReference type="AlphaFoldDB" id="A0A4R2KVS5"/>
<dbReference type="OrthoDB" id="8595277at2"/>
<sequence>MRFKKGEVFNLEKLVKIGLPLSAGENLAKHLGIEPKDFFKRFLGMSDSTVRRWFKRDQLLSTRESDRVVRYAHLLSLATNLMSGSEEDARTWLSSSVYALGTSTPLETAVTETGARRVEDLIVALERGIFS</sequence>
<dbReference type="InterPro" id="IPR024467">
    <property type="entry name" value="Xre/MbcA/ParS-like_toxin-bd"/>
</dbReference>
<evidence type="ECO:0000259" key="1">
    <source>
        <dbReference type="Pfam" id="PF09722"/>
    </source>
</evidence>
<keyword evidence="4" id="KW-1185">Reference proteome</keyword>
<gene>
    <name evidence="3" type="ORF">EV688_101429</name>
</gene>